<keyword evidence="3" id="KW-1185">Reference proteome</keyword>
<sequence>SYNFPTTASAIGDTTTHLSNQCYTICFRQELGKCGICFGTAIPGGAATMDQGSFGLSIPPAAALTGSQDLGCSNDYLQIPGAERDAASPNNFEVGTVGAIAHERICGRFFGFAAIAGVIGAANNDESICTQQRPFRVIFKTDADEMTGAASPETNEAEGFPGGIIGFLLNFALQDC</sequence>
<evidence type="ECO:0000313" key="3">
    <source>
        <dbReference type="Proteomes" id="UP000318571"/>
    </source>
</evidence>
<protein>
    <recommendedName>
        <fullName evidence="1">CUB domain-containing protein</fullName>
    </recommendedName>
</protein>
<evidence type="ECO:0000313" key="2">
    <source>
        <dbReference type="EMBL" id="TRY61752.1"/>
    </source>
</evidence>
<organism evidence="2 3">
    <name type="scientific">Tigriopus californicus</name>
    <name type="common">Marine copepod</name>
    <dbReference type="NCBI Taxonomy" id="6832"/>
    <lineage>
        <taxon>Eukaryota</taxon>
        <taxon>Metazoa</taxon>
        <taxon>Ecdysozoa</taxon>
        <taxon>Arthropoda</taxon>
        <taxon>Crustacea</taxon>
        <taxon>Multicrustacea</taxon>
        <taxon>Hexanauplia</taxon>
        <taxon>Copepoda</taxon>
        <taxon>Harpacticoida</taxon>
        <taxon>Harpacticidae</taxon>
        <taxon>Tigriopus</taxon>
    </lineage>
</organism>
<gene>
    <name evidence="2" type="ORF">TCAL_11241</name>
</gene>
<proteinExistence type="predicted"/>
<feature type="domain" description="CUB" evidence="1">
    <location>
        <begin position="1"/>
        <end position="160"/>
    </location>
</feature>
<dbReference type="PANTHER" id="PTHR33236:SF5">
    <property type="entry name" value="CUB DOMAIN-CONTAINING PROTEIN"/>
    <property type="match status" value="1"/>
</dbReference>
<dbReference type="Proteomes" id="UP000318571">
    <property type="component" value="Chromosome 8"/>
</dbReference>
<reference evidence="2 3" key="1">
    <citation type="journal article" date="2018" name="Nat. Ecol. Evol.">
        <title>Genomic signatures of mitonuclear coevolution across populations of Tigriopus californicus.</title>
        <authorList>
            <person name="Barreto F.S."/>
            <person name="Watson E.T."/>
            <person name="Lima T.G."/>
            <person name="Willett C.S."/>
            <person name="Edmands S."/>
            <person name="Li W."/>
            <person name="Burton R.S."/>
        </authorList>
    </citation>
    <scope>NUCLEOTIDE SEQUENCE [LARGE SCALE GENOMIC DNA]</scope>
    <source>
        <strain evidence="2 3">San Diego</strain>
    </source>
</reference>
<dbReference type="EMBL" id="VCGU01000459">
    <property type="protein sequence ID" value="TRY61752.1"/>
    <property type="molecule type" value="Genomic_DNA"/>
</dbReference>
<accession>A0A553N8H8</accession>
<dbReference type="PANTHER" id="PTHR33236">
    <property type="entry name" value="INTRAFLAGELLAR TRANSPORT PROTEIN 122 FAMILY PROTEIN-RELATED"/>
    <property type="match status" value="1"/>
</dbReference>
<dbReference type="AlphaFoldDB" id="A0A553N8H8"/>
<dbReference type="InterPro" id="IPR058698">
    <property type="entry name" value="CUB_metazoa"/>
</dbReference>
<evidence type="ECO:0000259" key="1">
    <source>
        <dbReference type="Pfam" id="PF26080"/>
    </source>
</evidence>
<dbReference type="Pfam" id="PF26080">
    <property type="entry name" value="CUB_animal"/>
    <property type="match status" value="1"/>
</dbReference>
<feature type="non-terminal residue" evidence="2">
    <location>
        <position position="1"/>
    </location>
</feature>
<name>A0A553N8H8_TIGCA</name>
<comment type="caution">
    <text evidence="2">The sequence shown here is derived from an EMBL/GenBank/DDBJ whole genome shotgun (WGS) entry which is preliminary data.</text>
</comment>